<gene>
    <name evidence="1" type="ORF">GC105_04175</name>
</gene>
<accession>A0A6A7K6I7</accession>
<dbReference type="AlphaFoldDB" id="A0A6A7K6I7"/>
<keyword evidence="2" id="KW-1185">Reference proteome</keyword>
<dbReference type="Pfam" id="PF04456">
    <property type="entry name" value="DUF503"/>
    <property type="match status" value="1"/>
</dbReference>
<reference evidence="1 2" key="1">
    <citation type="submission" date="2019-10" db="EMBL/GenBank/DDBJ databases">
        <title>Alkalibaculum tamaniensis sp.nov., a new alkaliphilic acetogen, isolated on methoxylated aromatics from a mud volcano.</title>
        <authorList>
            <person name="Khomyakova M.A."/>
            <person name="Merkel A.Y."/>
            <person name="Bonch-Osmolovskaya E.A."/>
            <person name="Slobodkin A.I."/>
        </authorList>
    </citation>
    <scope>NUCLEOTIDE SEQUENCE [LARGE SCALE GENOMIC DNA]</scope>
    <source>
        <strain evidence="1 2">M08DMB</strain>
    </source>
</reference>
<proteinExistence type="predicted"/>
<dbReference type="Proteomes" id="UP000440004">
    <property type="component" value="Unassembled WGS sequence"/>
</dbReference>
<dbReference type="PANTHER" id="PTHR36441:SF1">
    <property type="entry name" value="DUF503 DOMAIN-CONTAINING PROTEIN"/>
    <property type="match status" value="1"/>
</dbReference>
<organism evidence="1 2">
    <name type="scientific">Alkalibaculum sporogenes</name>
    <dbReference type="NCBI Taxonomy" id="2655001"/>
    <lineage>
        <taxon>Bacteria</taxon>
        <taxon>Bacillati</taxon>
        <taxon>Bacillota</taxon>
        <taxon>Clostridia</taxon>
        <taxon>Eubacteriales</taxon>
        <taxon>Eubacteriaceae</taxon>
        <taxon>Alkalibaculum</taxon>
    </lineage>
</organism>
<dbReference type="EMBL" id="WHNX01000005">
    <property type="protein sequence ID" value="MPW24985.1"/>
    <property type="molecule type" value="Genomic_DNA"/>
</dbReference>
<dbReference type="SUPFAM" id="SSF103007">
    <property type="entry name" value="Hypothetical protein TT1725"/>
    <property type="match status" value="1"/>
</dbReference>
<dbReference type="InterPro" id="IPR036746">
    <property type="entry name" value="TT1725-like_sf"/>
</dbReference>
<comment type="caution">
    <text evidence="1">The sequence shown here is derived from an EMBL/GenBank/DDBJ whole genome shotgun (WGS) entry which is preliminary data.</text>
</comment>
<evidence type="ECO:0000313" key="2">
    <source>
        <dbReference type="Proteomes" id="UP000440004"/>
    </source>
</evidence>
<dbReference type="PANTHER" id="PTHR36441">
    <property type="entry name" value="HYPOTHETICAL CYTOSOLIC PROTEIN"/>
    <property type="match status" value="1"/>
</dbReference>
<dbReference type="InterPro" id="IPR007546">
    <property type="entry name" value="DUF503"/>
</dbReference>
<dbReference type="Gene3D" id="3.30.70.1120">
    <property type="entry name" value="TT1725-like"/>
    <property type="match status" value="1"/>
</dbReference>
<dbReference type="RefSeq" id="WP_152802031.1">
    <property type="nucleotide sequence ID" value="NZ_WHNX01000005.1"/>
</dbReference>
<sequence>MVAIICQLEMIIYEANSLKEKRSVIKSIIEKTRKKYYISIIESNFHDYWQKSELSFSFCSIQVKDARKKLEGIIKSIESNPYIEIYETNIEEVTGRVL</sequence>
<name>A0A6A7K6I7_9FIRM</name>
<evidence type="ECO:0000313" key="1">
    <source>
        <dbReference type="EMBL" id="MPW24985.1"/>
    </source>
</evidence>
<protein>
    <submittedName>
        <fullName evidence="1">DUF503 family protein</fullName>
    </submittedName>
</protein>